<dbReference type="PANTHER" id="PTHR33284">
    <property type="entry name" value="RIBOSOMAL PROTEIN L25/GLN-TRNA SYNTHETASE, ANTI-CODON-BINDING DOMAIN-CONTAINING PROTEIN"/>
    <property type="match status" value="1"/>
</dbReference>
<evidence type="ECO:0000259" key="7">
    <source>
        <dbReference type="Pfam" id="PF01386"/>
    </source>
</evidence>
<reference evidence="9" key="1">
    <citation type="journal article" date="2014" name="Int. J. Syst. Evol. Microbiol.">
        <title>Complete genome sequence of Corynebacterium casei LMG S-19264T (=DSM 44701T), isolated from a smear-ripened cheese.</title>
        <authorList>
            <consortium name="US DOE Joint Genome Institute (JGI-PGF)"/>
            <person name="Walter F."/>
            <person name="Albersmeier A."/>
            <person name="Kalinowski J."/>
            <person name="Ruckert C."/>
        </authorList>
    </citation>
    <scope>NUCLEOTIDE SEQUENCE</scope>
    <source>
        <strain evidence="9">CGMCC 1.12987</strain>
    </source>
</reference>
<feature type="domain" description="Large ribosomal subunit protein bL25 beta" evidence="8">
    <location>
        <begin position="100"/>
        <end position="183"/>
    </location>
</feature>
<evidence type="ECO:0000256" key="2">
    <source>
        <dbReference type="ARBA" id="ARBA00022884"/>
    </source>
</evidence>
<feature type="domain" description="Large ribosomal subunit protein bL25 L25" evidence="7">
    <location>
        <begin position="5"/>
        <end position="92"/>
    </location>
</feature>
<dbReference type="GO" id="GO:0003735">
    <property type="term" value="F:structural constituent of ribosome"/>
    <property type="evidence" value="ECO:0007669"/>
    <property type="project" value="InterPro"/>
</dbReference>
<dbReference type="Gene3D" id="2.170.120.20">
    <property type="entry name" value="Ribosomal protein L25, beta domain"/>
    <property type="match status" value="1"/>
</dbReference>
<keyword evidence="3 5" id="KW-0689">Ribosomal protein</keyword>
<evidence type="ECO:0000256" key="5">
    <source>
        <dbReference type="HAMAP-Rule" id="MF_01334"/>
    </source>
</evidence>
<dbReference type="Pfam" id="PF14693">
    <property type="entry name" value="Ribosomal_TL5_C"/>
    <property type="match status" value="1"/>
</dbReference>
<evidence type="ECO:0000256" key="1">
    <source>
        <dbReference type="ARBA" id="ARBA00022730"/>
    </source>
</evidence>
<evidence type="ECO:0000313" key="9">
    <source>
        <dbReference type="EMBL" id="GGG24596.1"/>
    </source>
</evidence>
<evidence type="ECO:0000313" key="10">
    <source>
        <dbReference type="Proteomes" id="UP000644756"/>
    </source>
</evidence>
<dbReference type="HAMAP" id="MF_01334">
    <property type="entry name" value="Ribosomal_bL25_CTC"/>
    <property type="match status" value="1"/>
</dbReference>
<proteinExistence type="inferred from homology"/>
<dbReference type="PANTHER" id="PTHR33284:SF1">
    <property type="entry name" value="RIBOSOMAL PROTEIN L25_GLN-TRNA SYNTHETASE, ANTI-CODON-BINDING DOMAIN-CONTAINING PROTEIN"/>
    <property type="match status" value="1"/>
</dbReference>
<accession>A0A917LHT4</accession>
<dbReference type="InterPro" id="IPR020057">
    <property type="entry name" value="Ribosomal_bL25_b-dom"/>
</dbReference>
<dbReference type="InterPro" id="IPR020930">
    <property type="entry name" value="Ribosomal_uL5_bac-type"/>
</dbReference>
<dbReference type="NCBIfam" id="TIGR00731">
    <property type="entry name" value="bL25_bact_ctc"/>
    <property type="match status" value="1"/>
</dbReference>
<sequence length="217" mass="23823">MSVSLQVEERKNQTKGSLRQLRKAGKVPGVVYGKQIDNATALSVDEKQLQTLLRSNPNAVVEIEVPSAGKQPVMLGEIQRDSLSRQLLHVDFHQINMNEEVRASVRVDVIGESEGVKEGGVLQILQHEIEIQCLPNRIPESIEVDISKLQIGENLLVSELKLPEGVEVKTEAEAAVVTVLAPQKEISEEEAAKADEVAEEAEARSEEAKMEDISTSE</sequence>
<evidence type="ECO:0000256" key="6">
    <source>
        <dbReference type="SAM" id="MobiDB-lite"/>
    </source>
</evidence>
<dbReference type="InterPro" id="IPR001021">
    <property type="entry name" value="Ribosomal_bL25_long"/>
</dbReference>
<comment type="similarity">
    <text evidence="5">Belongs to the bacterial ribosomal protein bL25 family. CTC subfamily.</text>
</comment>
<dbReference type="Pfam" id="PF01386">
    <property type="entry name" value="Ribosomal_L25p"/>
    <property type="match status" value="1"/>
</dbReference>
<comment type="subunit">
    <text evidence="5">Part of the 50S ribosomal subunit; part of the 5S rRNA/L5/L18/L25 subcomplex. Contacts the 5S rRNA. Binds to the 5S rRNA independently of L5 and L18.</text>
</comment>
<dbReference type="InterPro" id="IPR029751">
    <property type="entry name" value="Ribosomal_L25_dom"/>
</dbReference>
<dbReference type="SUPFAM" id="SSF50715">
    <property type="entry name" value="Ribosomal protein L25-like"/>
    <property type="match status" value="1"/>
</dbReference>
<organism evidence="9 10">
    <name type="scientific">Paenibacillus abyssi</name>
    <dbReference type="NCBI Taxonomy" id="1340531"/>
    <lineage>
        <taxon>Bacteria</taxon>
        <taxon>Bacillati</taxon>
        <taxon>Bacillota</taxon>
        <taxon>Bacilli</taxon>
        <taxon>Bacillales</taxon>
        <taxon>Paenibacillaceae</taxon>
        <taxon>Paenibacillus</taxon>
    </lineage>
</organism>
<dbReference type="GO" id="GO:0022625">
    <property type="term" value="C:cytosolic large ribosomal subunit"/>
    <property type="evidence" value="ECO:0007669"/>
    <property type="project" value="TreeGrafter"/>
</dbReference>
<comment type="caution">
    <text evidence="9">The sequence shown here is derived from an EMBL/GenBank/DDBJ whole genome shotgun (WGS) entry which is preliminary data.</text>
</comment>
<dbReference type="Proteomes" id="UP000644756">
    <property type="component" value="Unassembled WGS sequence"/>
</dbReference>
<keyword evidence="4 5" id="KW-0687">Ribonucleoprotein</keyword>
<dbReference type="InterPro" id="IPR011035">
    <property type="entry name" value="Ribosomal_bL25/Gln-tRNA_synth"/>
</dbReference>
<dbReference type="EMBL" id="BMGR01000021">
    <property type="protein sequence ID" value="GGG24596.1"/>
    <property type="molecule type" value="Genomic_DNA"/>
</dbReference>
<comment type="function">
    <text evidence="5">This is one of the proteins that binds to the 5S RNA in the ribosome where it forms part of the central protuberance.</text>
</comment>
<dbReference type="AlphaFoldDB" id="A0A917LHT4"/>
<dbReference type="RefSeq" id="WP_188533471.1">
    <property type="nucleotide sequence ID" value="NZ_BMGR01000021.1"/>
</dbReference>
<evidence type="ECO:0000259" key="8">
    <source>
        <dbReference type="Pfam" id="PF14693"/>
    </source>
</evidence>
<dbReference type="InterPro" id="IPR020056">
    <property type="entry name" value="Rbsml_bL25/Gln-tRNA_synth_N"/>
</dbReference>
<keyword evidence="10" id="KW-1185">Reference proteome</keyword>
<dbReference type="GO" id="GO:0008097">
    <property type="term" value="F:5S rRNA binding"/>
    <property type="evidence" value="ECO:0007669"/>
    <property type="project" value="InterPro"/>
</dbReference>
<dbReference type="Gene3D" id="2.40.240.10">
    <property type="entry name" value="Ribosomal Protein L25, Chain P"/>
    <property type="match status" value="1"/>
</dbReference>
<feature type="compositionally biased region" description="Basic and acidic residues" evidence="6">
    <location>
        <begin position="190"/>
        <end position="217"/>
    </location>
</feature>
<keyword evidence="1 5" id="KW-0699">rRNA-binding</keyword>
<gene>
    <name evidence="5 9" type="primary">rplY</name>
    <name evidence="5" type="synonym">ctc</name>
    <name evidence="9" type="ORF">GCM10010916_46380</name>
</gene>
<dbReference type="GO" id="GO:0006412">
    <property type="term" value="P:translation"/>
    <property type="evidence" value="ECO:0007669"/>
    <property type="project" value="UniProtKB-UniRule"/>
</dbReference>
<keyword evidence="2 5" id="KW-0694">RNA-binding</keyword>
<dbReference type="InterPro" id="IPR037121">
    <property type="entry name" value="Ribosomal_bL25_C"/>
</dbReference>
<feature type="region of interest" description="Disordered" evidence="6">
    <location>
        <begin position="188"/>
        <end position="217"/>
    </location>
</feature>
<evidence type="ECO:0000256" key="3">
    <source>
        <dbReference type="ARBA" id="ARBA00022980"/>
    </source>
</evidence>
<reference evidence="9" key="2">
    <citation type="submission" date="2020-09" db="EMBL/GenBank/DDBJ databases">
        <authorList>
            <person name="Sun Q."/>
            <person name="Zhou Y."/>
        </authorList>
    </citation>
    <scope>NUCLEOTIDE SEQUENCE</scope>
    <source>
        <strain evidence="9">CGMCC 1.12987</strain>
    </source>
</reference>
<dbReference type="CDD" id="cd00495">
    <property type="entry name" value="Ribosomal_L25_TL5_CTC"/>
    <property type="match status" value="1"/>
</dbReference>
<evidence type="ECO:0000256" key="4">
    <source>
        <dbReference type="ARBA" id="ARBA00023274"/>
    </source>
</evidence>
<name>A0A917LHT4_9BACL</name>
<dbReference type="NCBIfam" id="NF004133">
    <property type="entry name" value="PRK05618.2-4"/>
    <property type="match status" value="1"/>
</dbReference>
<protein>
    <recommendedName>
        <fullName evidence="5">Large ribosomal subunit protein bL25</fullName>
    </recommendedName>
    <alternativeName>
        <fullName evidence="5">General stress protein CTC</fullName>
    </alternativeName>
</protein>